<dbReference type="PANTHER" id="PTHR31339:SF0">
    <property type="entry name" value="PECTIN LYASE-LIKE SUPERFAMILY PROTEIN"/>
    <property type="match status" value="1"/>
</dbReference>
<dbReference type="InterPro" id="IPR012334">
    <property type="entry name" value="Pectin_lyas_fold"/>
</dbReference>
<keyword evidence="2 4" id="KW-0378">Hydrolase</keyword>
<dbReference type="OrthoDB" id="9795222at2"/>
<dbReference type="InterPro" id="IPR000743">
    <property type="entry name" value="Glyco_hydro_28"/>
</dbReference>
<dbReference type="SUPFAM" id="SSF51126">
    <property type="entry name" value="Pectin lyase-like"/>
    <property type="match status" value="1"/>
</dbReference>
<evidence type="ECO:0000256" key="1">
    <source>
        <dbReference type="ARBA" id="ARBA00008834"/>
    </source>
</evidence>
<evidence type="ECO:0000256" key="3">
    <source>
        <dbReference type="ARBA" id="ARBA00023295"/>
    </source>
</evidence>
<dbReference type="InterPro" id="IPR011050">
    <property type="entry name" value="Pectin_lyase_fold/virulence"/>
</dbReference>
<organism evidence="5 6">
    <name type="scientific">Levilactobacillus parabrevis ATCC 53295</name>
    <dbReference type="NCBI Taxonomy" id="1267003"/>
    <lineage>
        <taxon>Bacteria</taxon>
        <taxon>Bacillati</taxon>
        <taxon>Bacillota</taxon>
        <taxon>Bacilli</taxon>
        <taxon>Lactobacillales</taxon>
        <taxon>Lactobacillaceae</taxon>
        <taxon>Levilactobacillus</taxon>
    </lineage>
</organism>
<evidence type="ECO:0000313" key="6">
    <source>
        <dbReference type="Proteomes" id="UP000051176"/>
    </source>
</evidence>
<dbReference type="AlphaFoldDB" id="A0A0R1GK34"/>
<gene>
    <name evidence="5" type="ORF">FD07_GL001749</name>
</gene>
<evidence type="ECO:0000313" key="5">
    <source>
        <dbReference type="EMBL" id="KRK34344.1"/>
    </source>
</evidence>
<comment type="similarity">
    <text evidence="1 4">Belongs to the glycosyl hydrolase 28 family.</text>
</comment>
<name>A0A0R1GK34_9LACO</name>
<dbReference type="Gene3D" id="2.160.20.10">
    <property type="entry name" value="Single-stranded right-handed beta-helix, Pectin lyase-like"/>
    <property type="match status" value="1"/>
</dbReference>
<dbReference type="STRING" id="357278.IV61_GL001967"/>
<comment type="caution">
    <text evidence="5">The sequence shown here is derived from an EMBL/GenBank/DDBJ whole genome shotgun (WGS) entry which is preliminary data.</text>
</comment>
<proteinExistence type="inferred from homology"/>
<dbReference type="EMBL" id="AZCZ01000049">
    <property type="protein sequence ID" value="KRK34344.1"/>
    <property type="molecule type" value="Genomic_DNA"/>
</dbReference>
<evidence type="ECO:0000256" key="2">
    <source>
        <dbReference type="ARBA" id="ARBA00022801"/>
    </source>
</evidence>
<dbReference type="InterPro" id="IPR051801">
    <property type="entry name" value="GH28_Enzymes"/>
</dbReference>
<dbReference type="eggNOG" id="COG5434">
    <property type="taxonomic scope" value="Bacteria"/>
</dbReference>
<keyword evidence="6" id="KW-1185">Reference proteome</keyword>
<dbReference type="GO" id="GO:0005975">
    <property type="term" value="P:carbohydrate metabolic process"/>
    <property type="evidence" value="ECO:0007669"/>
    <property type="project" value="InterPro"/>
</dbReference>
<sequence length="420" mass="46689">MERKFMLNINILDLAIEDDITTNATMTIQTAIDRCAANNGGTVTIPNGTYVIDGLQLKSNVNLHLEADAILQASGDETKYTHRPGPFELNRNPTPISALIYAKGQRNIAITGEGHIDGNYTAFIYPNQDTAVHLKFYNYPRPMTIYLEDCTNITLDHITVENAPFWTIHLVGCRNTEIGHIAIHNEVRMPNTDGIDVDRSKNTHIHDCEIITGDDAICPKCTEETAPYGDCTNLLVENCYLKTQSAAVKFGSSSFGNFENCKFRHLTIKDTNRGLAFQLRDPGSAENISFEDITIDTKPYSADWWGSGEPIFISLLPRDAATDLTGQTIRHVSFKHITSNTENGILVAAESAEAIHDITFEDVDLTLRQANETPVTFDLRPWQGTAKVQRPLQLVTNLAGSDLSFRHVQGHFPNRLTVTL</sequence>
<reference evidence="5 6" key="1">
    <citation type="journal article" date="2015" name="Genome Announc.">
        <title>Expanding the biotechnology potential of lactobacilli through comparative genomics of 213 strains and associated genera.</title>
        <authorList>
            <person name="Sun Z."/>
            <person name="Harris H.M."/>
            <person name="McCann A."/>
            <person name="Guo C."/>
            <person name="Argimon S."/>
            <person name="Zhang W."/>
            <person name="Yang X."/>
            <person name="Jeffery I.B."/>
            <person name="Cooney J.C."/>
            <person name="Kagawa T.F."/>
            <person name="Liu W."/>
            <person name="Song Y."/>
            <person name="Salvetti E."/>
            <person name="Wrobel A."/>
            <person name="Rasinkangas P."/>
            <person name="Parkhill J."/>
            <person name="Rea M.C."/>
            <person name="O'Sullivan O."/>
            <person name="Ritari J."/>
            <person name="Douillard F.P."/>
            <person name="Paul Ross R."/>
            <person name="Yang R."/>
            <person name="Briner A.E."/>
            <person name="Felis G.E."/>
            <person name="de Vos W.M."/>
            <person name="Barrangou R."/>
            <person name="Klaenhammer T.R."/>
            <person name="Caufield P.W."/>
            <person name="Cui Y."/>
            <person name="Zhang H."/>
            <person name="O'Toole P.W."/>
        </authorList>
    </citation>
    <scope>NUCLEOTIDE SEQUENCE [LARGE SCALE GENOMIC DNA]</scope>
    <source>
        <strain evidence="5 6">ATCC 53295</strain>
    </source>
</reference>
<dbReference type="Proteomes" id="UP000051176">
    <property type="component" value="Unassembled WGS sequence"/>
</dbReference>
<dbReference type="PANTHER" id="PTHR31339">
    <property type="entry name" value="PECTIN LYASE-RELATED"/>
    <property type="match status" value="1"/>
</dbReference>
<evidence type="ECO:0000256" key="4">
    <source>
        <dbReference type="RuleBase" id="RU361169"/>
    </source>
</evidence>
<keyword evidence="3 4" id="KW-0326">Glycosidase</keyword>
<evidence type="ECO:0008006" key="7">
    <source>
        <dbReference type="Google" id="ProtNLM"/>
    </source>
</evidence>
<dbReference type="PATRIC" id="fig|1267003.4.peg.1843"/>
<protein>
    <recommendedName>
        <fullName evidence="7">Polygalacturonase</fullName>
    </recommendedName>
</protein>
<dbReference type="Pfam" id="PF00295">
    <property type="entry name" value="Glyco_hydro_28"/>
    <property type="match status" value="1"/>
</dbReference>
<dbReference type="GO" id="GO:0004650">
    <property type="term" value="F:polygalacturonase activity"/>
    <property type="evidence" value="ECO:0007669"/>
    <property type="project" value="InterPro"/>
</dbReference>
<accession>A0A0R1GK34</accession>